<accession>K0JXY7</accession>
<evidence type="ECO:0000256" key="1">
    <source>
        <dbReference type="SAM" id="Phobius"/>
    </source>
</evidence>
<dbReference type="EMBL" id="HE804045">
    <property type="protein sequence ID" value="CCH30187.1"/>
    <property type="molecule type" value="Genomic_DNA"/>
</dbReference>
<dbReference type="HOGENOM" id="CLU_2847225_0_0_11"/>
<sequence length="65" mass="6945">MSTALALIHDGALAAGISTVLYTVTVTTATLTALFAPTPQQRCDARSVLTILLRNRMAEDQQVDK</sequence>
<feature type="transmembrane region" description="Helical" evidence="1">
    <location>
        <begin position="12"/>
        <end position="36"/>
    </location>
</feature>
<keyword evidence="1" id="KW-0812">Transmembrane</keyword>
<dbReference type="Proteomes" id="UP000006281">
    <property type="component" value="Chromosome"/>
</dbReference>
<gene>
    <name evidence="2" type="ordered locus">BN6_28780</name>
</gene>
<dbReference type="BioCyc" id="SESP1179773:BN6_RS14000-MONOMER"/>
<organism evidence="2 3">
    <name type="scientific">Saccharothrix espanaensis (strain ATCC 51144 / DSM 44229 / JCM 9112 / NBRC 15066 / NRRL 15764)</name>
    <dbReference type="NCBI Taxonomy" id="1179773"/>
    <lineage>
        <taxon>Bacteria</taxon>
        <taxon>Bacillati</taxon>
        <taxon>Actinomycetota</taxon>
        <taxon>Actinomycetes</taxon>
        <taxon>Pseudonocardiales</taxon>
        <taxon>Pseudonocardiaceae</taxon>
        <taxon>Saccharothrix</taxon>
    </lineage>
</organism>
<keyword evidence="3" id="KW-1185">Reference proteome</keyword>
<evidence type="ECO:0000313" key="3">
    <source>
        <dbReference type="Proteomes" id="UP000006281"/>
    </source>
</evidence>
<dbReference type="PATRIC" id="fig|1179773.3.peg.2874"/>
<keyword evidence="1" id="KW-1133">Transmembrane helix</keyword>
<dbReference type="RefSeq" id="WP_015100299.1">
    <property type="nucleotide sequence ID" value="NC_019673.1"/>
</dbReference>
<dbReference type="KEGG" id="sesp:BN6_28780"/>
<evidence type="ECO:0000313" key="2">
    <source>
        <dbReference type="EMBL" id="CCH30187.1"/>
    </source>
</evidence>
<protein>
    <submittedName>
        <fullName evidence="2">Putative membrane protein</fullName>
    </submittedName>
</protein>
<keyword evidence="1" id="KW-0472">Membrane</keyword>
<reference evidence="2 3" key="1">
    <citation type="journal article" date="2012" name="BMC Genomics">
        <title>Complete genome sequence of Saccharothrix espanaensis DSM 44229T and comparison to the other completely sequenced Pseudonocardiaceae.</title>
        <authorList>
            <person name="Strobel T."/>
            <person name="Al-Dilaimi A."/>
            <person name="Blom J."/>
            <person name="Gessner A."/>
            <person name="Kalinowski J."/>
            <person name="Luzhetska M."/>
            <person name="Puhler A."/>
            <person name="Szczepanowski R."/>
            <person name="Bechthold A."/>
            <person name="Ruckert C."/>
        </authorList>
    </citation>
    <scope>NUCLEOTIDE SEQUENCE [LARGE SCALE GENOMIC DNA]</scope>
    <source>
        <strain evidence="3">ATCC 51144 / DSM 44229 / JCM 9112 / NBRC 15066 / NRRL 15764</strain>
    </source>
</reference>
<proteinExistence type="predicted"/>
<dbReference type="AlphaFoldDB" id="K0JXY7"/>
<name>K0JXY7_SACES</name>